<organism evidence="1 2">
    <name type="scientific">Candidatus Kaiserbacteria bacterium CG10_big_fil_rev_8_21_14_0_10_59_10</name>
    <dbReference type="NCBI Taxonomy" id="1974612"/>
    <lineage>
        <taxon>Bacteria</taxon>
        <taxon>Candidatus Kaiseribacteriota</taxon>
    </lineage>
</organism>
<dbReference type="SUPFAM" id="SSF52540">
    <property type="entry name" value="P-loop containing nucleoside triphosphate hydrolases"/>
    <property type="match status" value="1"/>
</dbReference>
<evidence type="ECO:0000313" key="1">
    <source>
        <dbReference type="EMBL" id="PIR82835.1"/>
    </source>
</evidence>
<comment type="caution">
    <text evidence="1">The sequence shown here is derived from an EMBL/GenBank/DDBJ whole genome shotgun (WGS) entry which is preliminary data.</text>
</comment>
<accession>A0A2H0UAN3</accession>
<dbReference type="InterPro" id="IPR027417">
    <property type="entry name" value="P-loop_NTPase"/>
</dbReference>
<proteinExistence type="predicted"/>
<evidence type="ECO:0000313" key="2">
    <source>
        <dbReference type="Proteomes" id="UP000231379"/>
    </source>
</evidence>
<evidence type="ECO:0008006" key="3">
    <source>
        <dbReference type="Google" id="ProtNLM"/>
    </source>
</evidence>
<dbReference type="EMBL" id="PFBM01000004">
    <property type="protein sequence ID" value="PIR82835.1"/>
    <property type="molecule type" value="Genomic_DNA"/>
</dbReference>
<gene>
    <name evidence="1" type="ORF">COU20_00220</name>
</gene>
<dbReference type="Gene3D" id="3.40.50.300">
    <property type="entry name" value="P-loop containing nucleotide triphosphate hydrolases"/>
    <property type="match status" value="1"/>
</dbReference>
<protein>
    <recommendedName>
        <fullName evidence="3">DNA polymerase III subunit delta</fullName>
    </recommendedName>
</protein>
<name>A0A2H0UAN3_9BACT</name>
<dbReference type="Pfam" id="PF13177">
    <property type="entry name" value="DNA_pol3_delta2"/>
    <property type="match status" value="1"/>
</dbReference>
<reference evidence="2" key="1">
    <citation type="submission" date="2017-09" db="EMBL/GenBank/DDBJ databases">
        <title>Depth-based differentiation of microbial function through sediment-hosted aquifers and enrichment of novel symbionts in the deep terrestrial subsurface.</title>
        <authorList>
            <person name="Probst A.J."/>
            <person name="Ladd B."/>
            <person name="Jarett J.K."/>
            <person name="Geller-Mcgrath D.E."/>
            <person name="Sieber C.M.K."/>
            <person name="Emerson J.B."/>
            <person name="Anantharaman K."/>
            <person name="Thomas B.C."/>
            <person name="Malmstrom R."/>
            <person name="Stieglmeier M."/>
            <person name="Klingl A."/>
            <person name="Woyke T."/>
            <person name="Ryan C.M."/>
            <person name="Banfield J.F."/>
        </authorList>
    </citation>
    <scope>NUCLEOTIDE SEQUENCE [LARGE SCALE GENOMIC DNA]</scope>
</reference>
<dbReference type="Proteomes" id="UP000231379">
    <property type="component" value="Unassembled WGS sequence"/>
</dbReference>
<sequence length="215" mass="23846">MREGAYLTAGSARDTEALLRELDVQGVIVRGGTDVYVRAYARFGIEEARELRSRAQARAFGARRAFILAMPSMTADAQNALLKTIEEPPAGALFFFIVPAPELLLPTFRSRAQRFPLPRAKGGDAAPLVEPKRFLVATPEKRIDMLKTYFSKEKGEDSTRDVEGMTELLIGLEQELAGGPAEHREALRAIYRARKYLNDKGALLKPLMEQVALLV</sequence>
<dbReference type="AlphaFoldDB" id="A0A2H0UAN3"/>